<dbReference type="Gene3D" id="1.10.10.10">
    <property type="entry name" value="Winged helix-like DNA-binding domain superfamily/Winged helix DNA-binding domain"/>
    <property type="match status" value="1"/>
</dbReference>
<dbReference type="InterPro" id="IPR011711">
    <property type="entry name" value="GntR_C"/>
</dbReference>
<keyword evidence="2 5" id="KW-0238">DNA-binding</keyword>
<accession>A0AAW5AKB5</accession>
<dbReference type="InterPro" id="IPR036390">
    <property type="entry name" value="WH_DNA-bd_sf"/>
</dbReference>
<organism evidence="5 7">
    <name type="scientific">Neisseria lisongii</name>
    <dbReference type="NCBI Taxonomy" id="2912188"/>
    <lineage>
        <taxon>Bacteria</taxon>
        <taxon>Pseudomonadati</taxon>
        <taxon>Pseudomonadota</taxon>
        <taxon>Betaproteobacteria</taxon>
        <taxon>Neisseriales</taxon>
        <taxon>Neisseriaceae</taxon>
        <taxon>Neisseria</taxon>
    </lineage>
</organism>
<protein>
    <submittedName>
        <fullName evidence="5">DNA-binding transcriptional regulator CsiR</fullName>
    </submittedName>
</protein>
<evidence type="ECO:0000256" key="3">
    <source>
        <dbReference type="ARBA" id="ARBA00023163"/>
    </source>
</evidence>
<dbReference type="Gene3D" id="1.20.120.530">
    <property type="entry name" value="GntR ligand-binding domain-like"/>
    <property type="match status" value="1"/>
</dbReference>
<dbReference type="RefSeq" id="WP_237091828.1">
    <property type="nucleotide sequence ID" value="NZ_CP116766.1"/>
</dbReference>
<evidence type="ECO:0000313" key="6">
    <source>
        <dbReference type="EMBL" id="WCL71096.1"/>
    </source>
</evidence>
<dbReference type="PANTHER" id="PTHR43537:SF20">
    <property type="entry name" value="HTH-TYPE TRANSCRIPTIONAL REPRESSOR GLAR"/>
    <property type="match status" value="1"/>
</dbReference>
<evidence type="ECO:0000313" key="5">
    <source>
        <dbReference type="EMBL" id="MCF7530347.1"/>
    </source>
</evidence>
<dbReference type="GO" id="GO:0003700">
    <property type="term" value="F:DNA-binding transcription factor activity"/>
    <property type="evidence" value="ECO:0007669"/>
    <property type="project" value="InterPro"/>
</dbReference>
<dbReference type="NCBIfam" id="NF008576">
    <property type="entry name" value="PRK11534.1"/>
    <property type="match status" value="1"/>
</dbReference>
<evidence type="ECO:0000313" key="8">
    <source>
        <dbReference type="Proteomes" id="UP001221268"/>
    </source>
</evidence>
<proteinExistence type="predicted"/>
<reference evidence="6 8" key="2">
    <citation type="submission" date="2023-01" db="EMBL/GenBank/DDBJ databases">
        <authorList>
            <person name="Yang C."/>
        </authorList>
    </citation>
    <scope>NUCLEOTIDE SEQUENCE [LARGE SCALE GENOMIC DNA]</scope>
    <source>
        <strain evidence="6 8">ZJ106</strain>
    </source>
</reference>
<dbReference type="SMART" id="SM00345">
    <property type="entry name" value="HTH_GNTR"/>
    <property type="match status" value="1"/>
</dbReference>
<dbReference type="PROSITE" id="PS50949">
    <property type="entry name" value="HTH_GNTR"/>
    <property type="match status" value="1"/>
</dbReference>
<sequence length="243" mass="27526">MMSHSSDTDTLDLTYGLDTFEKTAGAGNTAGALMLALKRDILNGVFAADQKLLMSSLKERYQVGTGPLREALSQLVVERLVTVEDQRGYRVPPMSREEMQDLYRVRAEIESLCITQALELGDLTWESEVLAAMHRLAATSKQVGKGLDELLAWERHHQAFHFVIASGCNSPTLLQIRQSLYERTARYRLLWLKDNMSNQAYFDSNQKEHEELCRLVLARDKAGAVALITHHLQSPSRMLSEWF</sequence>
<dbReference type="InterPro" id="IPR000524">
    <property type="entry name" value="Tscrpt_reg_HTH_GntR"/>
</dbReference>
<gene>
    <name evidence="5" type="primary">csiR</name>
    <name evidence="5" type="ORF">L4H06_08935</name>
    <name evidence="6" type="ORF">PJU73_07005</name>
</gene>
<dbReference type="EMBL" id="CP116766">
    <property type="protein sequence ID" value="WCL71096.1"/>
    <property type="molecule type" value="Genomic_DNA"/>
</dbReference>
<keyword evidence="1" id="KW-0805">Transcription regulation</keyword>
<dbReference type="SMART" id="SM00895">
    <property type="entry name" value="FCD"/>
    <property type="match status" value="1"/>
</dbReference>
<reference evidence="5" key="1">
    <citation type="submission" date="2022-01" db="EMBL/GenBank/DDBJ databases">
        <title>Neisseria sp. ZJ104.</title>
        <authorList>
            <person name="Yang C."/>
        </authorList>
    </citation>
    <scope>NUCLEOTIDE SEQUENCE</scope>
    <source>
        <strain evidence="5">ZJ104</strain>
    </source>
</reference>
<dbReference type="PANTHER" id="PTHR43537">
    <property type="entry name" value="TRANSCRIPTIONAL REGULATOR, GNTR FAMILY"/>
    <property type="match status" value="1"/>
</dbReference>
<feature type="domain" description="HTH gntR-type" evidence="4">
    <location>
        <begin position="27"/>
        <end position="94"/>
    </location>
</feature>
<evidence type="ECO:0000256" key="1">
    <source>
        <dbReference type="ARBA" id="ARBA00023015"/>
    </source>
</evidence>
<dbReference type="Proteomes" id="UP001221268">
    <property type="component" value="Chromosome"/>
</dbReference>
<name>A0AAW5AKB5_9NEIS</name>
<evidence type="ECO:0000259" key="4">
    <source>
        <dbReference type="PROSITE" id="PS50949"/>
    </source>
</evidence>
<keyword evidence="3" id="KW-0804">Transcription</keyword>
<dbReference type="Pfam" id="PF07729">
    <property type="entry name" value="FCD"/>
    <property type="match status" value="1"/>
</dbReference>
<dbReference type="Pfam" id="PF00392">
    <property type="entry name" value="GntR"/>
    <property type="match status" value="1"/>
</dbReference>
<evidence type="ECO:0000313" key="7">
    <source>
        <dbReference type="Proteomes" id="UP001201397"/>
    </source>
</evidence>
<dbReference type="EMBL" id="JAKKDL010000013">
    <property type="protein sequence ID" value="MCF7530347.1"/>
    <property type="molecule type" value="Genomic_DNA"/>
</dbReference>
<dbReference type="Proteomes" id="UP001201397">
    <property type="component" value="Unassembled WGS sequence"/>
</dbReference>
<keyword evidence="8" id="KW-1185">Reference proteome</keyword>
<dbReference type="SUPFAM" id="SSF48008">
    <property type="entry name" value="GntR ligand-binding domain-like"/>
    <property type="match status" value="1"/>
</dbReference>
<dbReference type="AlphaFoldDB" id="A0AAW5AKB5"/>
<evidence type="ECO:0000256" key="2">
    <source>
        <dbReference type="ARBA" id="ARBA00023125"/>
    </source>
</evidence>
<dbReference type="GO" id="GO:0003677">
    <property type="term" value="F:DNA binding"/>
    <property type="evidence" value="ECO:0007669"/>
    <property type="project" value="UniProtKB-KW"/>
</dbReference>
<dbReference type="InterPro" id="IPR008920">
    <property type="entry name" value="TF_FadR/GntR_C"/>
</dbReference>
<dbReference type="SUPFAM" id="SSF46785">
    <property type="entry name" value="Winged helix' DNA-binding domain"/>
    <property type="match status" value="1"/>
</dbReference>
<dbReference type="InterPro" id="IPR036388">
    <property type="entry name" value="WH-like_DNA-bd_sf"/>
</dbReference>